<feature type="non-terminal residue" evidence="1">
    <location>
        <position position="31"/>
    </location>
</feature>
<evidence type="ECO:0008006" key="2">
    <source>
        <dbReference type="Google" id="ProtNLM"/>
    </source>
</evidence>
<gene>
    <name evidence="1" type="ORF">S03H2_73146</name>
</gene>
<organism evidence="1">
    <name type="scientific">marine sediment metagenome</name>
    <dbReference type="NCBI Taxonomy" id="412755"/>
    <lineage>
        <taxon>unclassified sequences</taxon>
        <taxon>metagenomes</taxon>
        <taxon>ecological metagenomes</taxon>
    </lineage>
</organism>
<evidence type="ECO:0000313" key="1">
    <source>
        <dbReference type="EMBL" id="GAH97678.1"/>
    </source>
</evidence>
<dbReference type="EMBL" id="BARU01049969">
    <property type="protein sequence ID" value="GAH97678.1"/>
    <property type="molecule type" value="Genomic_DNA"/>
</dbReference>
<protein>
    <recommendedName>
        <fullName evidence="2">Response regulatory domain-containing protein</fullName>
    </recommendedName>
</protein>
<feature type="non-terminal residue" evidence="1">
    <location>
        <position position="1"/>
    </location>
</feature>
<comment type="caution">
    <text evidence="1">The sequence shown here is derived from an EMBL/GenBank/DDBJ whole genome shotgun (WGS) entry which is preliminary data.</text>
</comment>
<name>X1LU73_9ZZZZ</name>
<sequence>AGATGYLLKEISTDEVATAIRAVADGQSQIS</sequence>
<dbReference type="Gene3D" id="3.40.50.2300">
    <property type="match status" value="1"/>
</dbReference>
<dbReference type="AlphaFoldDB" id="X1LU73"/>
<reference evidence="1" key="1">
    <citation type="journal article" date="2014" name="Front. Microbiol.">
        <title>High frequency of phylogenetically diverse reductive dehalogenase-homologous genes in deep subseafloor sedimentary metagenomes.</title>
        <authorList>
            <person name="Kawai M."/>
            <person name="Futagami T."/>
            <person name="Toyoda A."/>
            <person name="Takaki Y."/>
            <person name="Nishi S."/>
            <person name="Hori S."/>
            <person name="Arai W."/>
            <person name="Tsubouchi T."/>
            <person name="Morono Y."/>
            <person name="Uchiyama I."/>
            <person name="Ito T."/>
            <person name="Fujiyama A."/>
            <person name="Inagaki F."/>
            <person name="Takami H."/>
        </authorList>
    </citation>
    <scope>NUCLEOTIDE SEQUENCE</scope>
    <source>
        <strain evidence="1">Expedition CK06-06</strain>
    </source>
</reference>
<proteinExistence type="predicted"/>
<accession>X1LU73</accession>